<reference evidence="2 3" key="1">
    <citation type="journal article" date="2015" name="Genome Biol. Evol.">
        <title>Comparative Genomics of a Bacterivorous Green Alga Reveals Evolutionary Causalities and Consequences of Phago-Mixotrophic Mode of Nutrition.</title>
        <authorList>
            <person name="Burns J.A."/>
            <person name="Paasch A."/>
            <person name="Narechania A."/>
            <person name="Kim E."/>
        </authorList>
    </citation>
    <scope>NUCLEOTIDE SEQUENCE [LARGE SCALE GENOMIC DNA]</scope>
    <source>
        <strain evidence="2 3">PLY_AMNH</strain>
    </source>
</reference>
<evidence type="ECO:0000313" key="2">
    <source>
        <dbReference type="EMBL" id="KAK3233614.1"/>
    </source>
</evidence>
<feature type="region of interest" description="Disordered" evidence="1">
    <location>
        <begin position="56"/>
        <end position="94"/>
    </location>
</feature>
<evidence type="ECO:0000313" key="3">
    <source>
        <dbReference type="Proteomes" id="UP001190700"/>
    </source>
</evidence>
<proteinExistence type="predicted"/>
<evidence type="ECO:0000256" key="1">
    <source>
        <dbReference type="SAM" id="MobiDB-lite"/>
    </source>
</evidence>
<dbReference type="EMBL" id="LGRX02035665">
    <property type="protein sequence ID" value="KAK3233614.1"/>
    <property type="molecule type" value="Genomic_DNA"/>
</dbReference>
<name>A0AAE0BDC2_9CHLO</name>
<keyword evidence="3" id="KW-1185">Reference proteome</keyword>
<gene>
    <name evidence="2" type="ORF">CYMTET_56103</name>
</gene>
<dbReference type="AlphaFoldDB" id="A0AAE0BDC2"/>
<sequence>MVAVELKLKEKWGADAKFLPADVGPHRAVSAGREQPWQALTSRQVAKTDGIMGNLPDRVEWGGPGDAEQSDQGADARGDQQSDAIGMASLRGYE</sequence>
<accession>A0AAE0BDC2</accession>
<protein>
    <submittedName>
        <fullName evidence="2">Uncharacterized protein</fullName>
    </submittedName>
</protein>
<dbReference type="Proteomes" id="UP001190700">
    <property type="component" value="Unassembled WGS sequence"/>
</dbReference>
<organism evidence="2 3">
    <name type="scientific">Cymbomonas tetramitiformis</name>
    <dbReference type="NCBI Taxonomy" id="36881"/>
    <lineage>
        <taxon>Eukaryota</taxon>
        <taxon>Viridiplantae</taxon>
        <taxon>Chlorophyta</taxon>
        <taxon>Pyramimonadophyceae</taxon>
        <taxon>Pyramimonadales</taxon>
        <taxon>Pyramimonadaceae</taxon>
        <taxon>Cymbomonas</taxon>
    </lineage>
</organism>
<comment type="caution">
    <text evidence="2">The sequence shown here is derived from an EMBL/GenBank/DDBJ whole genome shotgun (WGS) entry which is preliminary data.</text>
</comment>